<feature type="domain" description="Tetratrico peptide repeat group 5" evidence="1">
    <location>
        <begin position="47"/>
        <end position="164"/>
    </location>
</feature>
<comment type="caution">
    <text evidence="2">The sequence shown here is derived from an EMBL/GenBank/DDBJ whole genome shotgun (WGS) entry which is preliminary data.</text>
</comment>
<dbReference type="Gene3D" id="1.25.40.10">
    <property type="entry name" value="Tetratricopeptide repeat domain"/>
    <property type="match status" value="1"/>
</dbReference>
<organism evidence="2 3">
    <name type="scientific">Naasia lichenicola</name>
    <dbReference type="NCBI Taxonomy" id="2565933"/>
    <lineage>
        <taxon>Bacteria</taxon>
        <taxon>Bacillati</taxon>
        <taxon>Actinomycetota</taxon>
        <taxon>Actinomycetes</taxon>
        <taxon>Micrococcales</taxon>
        <taxon>Microbacteriaceae</taxon>
        <taxon>Naasia</taxon>
    </lineage>
</organism>
<protein>
    <submittedName>
        <fullName evidence="2">Tetratricopeptide repeat protein</fullName>
    </submittedName>
</protein>
<sequence length="171" mass="18836">MTDDLGFEWRNWQARVDALWETISDDTDPDEFIGRMDALAAERPGAIALFEQGGSRDSMGRPAEAVVLYEQAIEQGLPSDLHRQATIQLASSIRNLGDPARSIQLLAAERWRISDELDDAVDVFLALAMADLGRERQALALVVTALAPHLARYSRSAKNYAQALITPESGE</sequence>
<evidence type="ECO:0000313" key="3">
    <source>
        <dbReference type="Proteomes" id="UP000309133"/>
    </source>
</evidence>
<dbReference type="AlphaFoldDB" id="A0A4S4FDH5"/>
<evidence type="ECO:0000259" key="1">
    <source>
        <dbReference type="Pfam" id="PF12688"/>
    </source>
</evidence>
<proteinExistence type="predicted"/>
<reference evidence="2 3" key="1">
    <citation type="submission" date="2019-04" db="EMBL/GenBank/DDBJ databases">
        <authorList>
            <person name="Jiang L."/>
        </authorList>
    </citation>
    <scope>NUCLEOTIDE SEQUENCE [LARGE SCALE GENOMIC DNA]</scope>
    <source>
        <strain evidence="2 3">YIM 131853</strain>
    </source>
</reference>
<gene>
    <name evidence="2" type="ORF">E6C64_18615</name>
</gene>
<dbReference type="Pfam" id="PF12688">
    <property type="entry name" value="TPR_5"/>
    <property type="match status" value="1"/>
</dbReference>
<accession>A0A4S4FDH5</accession>
<dbReference type="Proteomes" id="UP000309133">
    <property type="component" value="Unassembled WGS sequence"/>
</dbReference>
<keyword evidence="3" id="KW-1185">Reference proteome</keyword>
<evidence type="ECO:0000313" key="2">
    <source>
        <dbReference type="EMBL" id="THG28160.1"/>
    </source>
</evidence>
<dbReference type="EMBL" id="SSSM01000007">
    <property type="protein sequence ID" value="THG28160.1"/>
    <property type="molecule type" value="Genomic_DNA"/>
</dbReference>
<dbReference type="InterPro" id="IPR041656">
    <property type="entry name" value="TPR_5"/>
</dbReference>
<dbReference type="OrthoDB" id="193829at2"/>
<dbReference type="SUPFAM" id="SSF48452">
    <property type="entry name" value="TPR-like"/>
    <property type="match status" value="1"/>
</dbReference>
<name>A0A4S4FDH5_9MICO</name>
<dbReference type="InterPro" id="IPR011990">
    <property type="entry name" value="TPR-like_helical_dom_sf"/>
</dbReference>